<keyword evidence="8" id="KW-1185">Reference proteome</keyword>
<dbReference type="OrthoDB" id="10051774at2759"/>
<feature type="domain" description="Sushi" evidence="7">
    <location>
        <begin position="146"/>
        <end position="206"/>
    </location>
</feature>
<feature type="disulfide bond" evidence="5">
    <location>
        <begin position="391"/>
        <end position="434"/>
    </location>
</feature>
<dbReference type="SMART" id="SM00032">
    <property type="entry name" value="CCP"/>
    <property type="match status" value="7"/>
</dbReference>
<feature type="domain" description="Sushi" evidence="7">
    <location>
        <begin position="85"/>
        <end position="145"/>
    </location>
</feature>
<feature type="domain" description="Sushi" evidence="7">
    <location>
        <begin position="24"/>
        <end position="84"/>
    </location>
</feature>
<dbReference type="FunCoup" id="A0A6P7M5Y9">
    <property type="interactions" value="428"/>
</dbReference>
<evidence type="ECO:0000313" key="9">
    <source>
        <dbReference type="RefSeq" id="XP_029002060.1"/>
    </source>
</evidence>
<keyword evidence="4 5" id="KW-1015">Disulfide bond</keyword>
<feature type="domain" description="Sushi" evidence="7">
    <location>
        <begin position="207"/>
        <end position="271"/>
    </location>
</feature>
<dbReference type="Pfam" id="PF00084">
    <property type="entry name" value="Sushi"/>
    <property type="match status" value="5"/>
</dbReference>
<dbReference type="InterPro" id="IPR000436">
    <property type="entry name" value="Sushi_SCR_CCP_dom"/>
</dbReference>
<evidence type="ECO:0000256" key="3">
    <source>
        <dbReference type="ARBA" id="ARBA00022729"/>
    </source>
</evidence>
<feature type="signal peptide" evidence="6">
    <location>
        <begin position="1"/>
        <end position="20"/>
    </location>
</feature>
<dbReference type="PANTHER" id="PTHR45785">
    <property type="entry name" value="COMPLEMENT FACTOR H-RELATED"/>
    <property type="match status" value="1"/>
</dbReference>
<feature type="chain" id="PRO_5028021566" evidence="6">
    <location>
        <begin position="21"/>
        <end position="507"/>
    </location>
</feature>
<dbReference type="InterPro" id="IPR051503">
    <property type="entry name" value="ComplSys_Reg/VirEntry_Med"/>
</dbReference>
<evidence type="ECO:0000256" key="5">
    <source>
        <dbReference type="PROSITE-ProRule" id="PRU00302"/>
    </source>
</evidence>
<keyword evidence="3 6" id="KW-0732">Signal</keyword>
<dbReference type="PROSITE" id="PS50923">
    <property type="entry name" value="SUSHI"/>
    <property type="match status" value="6"/>
</dbReference>
<name>A0A6P7M5Y9_BETSP</name>
<dbReference type="InParanoid" id="A0A6P7M5Y9"/>
<evidence type="ECO:0000256" key="6">
    <source>
        <dbReference type="SAM" id="SignalP"/>
    </source>
</evidence>
<evidence type="ECO:0000259" key="7">
    <source>
        <dbReference type="PROSITE" id="PS50923"/>
    </source>
</evidence>
<feature type="disulfide bond" evidence="5">
    <location>
        <begin position="55"/>
        <end position="82"/>
    </location>
</feature>
<evidence type="ECO:0000256" key="2">
    <source>
        <dbReference type="ARBA" id="ARBA00022659"/>
    </source>
</evidence>
<feature type="disulfide bond" evidence="5">
    <location>
        <begin position="87"/>
        <end position="130"/>
    </location>
</feature>
<sequence length="507" mass="57683">MRLFNVWLFILWMNVDESLQQGAIRCGHPGDAQFADFRLEQGDDFVFGSKVVYTCHKGYQMMSRRNFRTCMADGWDAVVPVCEASQCPPIPVGNNVQVFGDTDEATFGNVVRFSCKSSREILEGPEEVYCDETGQWSGQPPTCTAVKCKVPMIPNGFVSENKQKYYEDEVLPFECNDKYKPSEDRPSRCMKTGQRVDWSPTPGCEPIKCKLKLPPLEGTSYTPEYTNLFLPGDSVTVRCGDRYGITDRQVETADVLCKKDGEWEIQPVCREVICLKQAPHVRQWYDMWRRAVIHDMVDYYCESGYQKPHGVTRATCTRGGWRPDPLCEEIPNTGTCLLRTDPDAVIQNSKAEYGYNEQIHYVCSAGRGQFSLTCSEDGWFGFRNGSEPTDCGSPPPLPDGDVRYTMRSQYKHCEQVEYMCQTYYTMEGEPYRTCVDGEWTGHMRCLKPCIVNEDIFRQHNITLQTNDKPFFIHDEILAFKCARGSPSGRVAMSQRCSSGEVFLPSCS</sequence>
<dbReference type="RefSeq" id="XP_029002060.1">
    <property type="nucleotide sequence ID" value="XM_029146227.3"/>
</dbReference>
<dbReference type="Proteomes" id="UP000515150">
    <property type="component" value="Chromosome 4"/>
</dbReference>
<dbReference type="GeneID" id="114853179"/>
<feature type="domain" description="Sushi" evidence="7">
    <location>
        <begin position="272"/>
        <end position="329"/>
    </location>
</feature>
<dbReference type="PANTHER" id="PTHR45785:SF2">
    <property type="entry name" value="COMPLEMENT FACTOR H-RELATED"/>
    <property type="match status" value="1"/>
</dbReference>
<evidence type="ECO:0000256" key="4">
    <source>
        <dbReference type="ARBA" id="ARBA00023157"/>
    </source>
</evidence>
<protein>
    <submittedName>
        <fullName evidence="9">Complement factor H-like isoform X1</fullName>
    </submittedName>
</protein>
<gene>
    <name evidence="9" type="primary">LOC114853179</name>
</gene>
<evidence type="ECO:0000313" key="8">
    <source>
        <dbReference type="Proteomes" id="UP000515150"/>
    </source>
</evidence>
<accession>A0A6P7M5Y9</accession>
<proteinExistence type="predicted"/>
<dbReference type="SUPFAM" id="SSF57535">
    <property type="entry name" value="Complement control module/SCR domain"/>
    <property type="match status" value="7"/>
</dbReference>
<comment type="caution">
    <text evidence="5">Lacks conserved residue(s) required for the propagation of feature annotation.</text>
</comment>
<evidence type="ECO:0000256" key="1">
    <source>
        <dbReference type="ARBA" id="ARBA00004328"/>
    </source>
</evidence>
<dbReference type="AlphaFoldDB" id="A0A6P7M5Y9"/>
<dbReference type="KEGG" id="bspl:114853179"/>
<feature type="domain" description="Sushi" evidence="7">
    <location>
        <begin position="389"/>
        <end position="447"/>
    </location>
</feature>
<organism evidence="8 9">
    <name type="scientific">Betta splendens</name>
    <name type="common">Siamese fighting fish</name>
    <dbReference type="NCBI Taxonomy" id="158456"/>
    <lineage>
        <taxon>Eukaryota</taxon>
        <taxon>Metazoa</taxon>
        <taxon>Chordata</taxon>
        <taxon>Craniata</taxon>
        <taxon>Vertebrata</taxon>
        <taxon>Euteleostomi</taxon>
        <taxon>Actinopterygii</taxon>
        <taxon>Neopterygii</taxon>
        <taxon>Teleostei</taxon>
        <taxon>Neoteleostei</taxon>
        <taxon>Acanthomorphata</taxon>
        <taxon>Anabantaria</taxon>
        <taxon>Anabantiformes</taxon>
        <taxon>Anabantoidei</taxon>
        <taxon>Osphronemidae</taxon>
        <taxon>Betta</taxon>
    </lineage>
</organism>
<comment type="subcellular location">
    <subcellularLocation>
        <location evidence="1">Virion</location>
    </subcellularLocation>
</comment>
<keyword evidence="2 5" id="KW-0768">Sushi</keyword>
<reference evidence="9" key="1">
    <citation type="submission" date="2025-08" db="UniProtKB">
        <authorList>
            <consortium name="RefSeq"/>
        </authorList>
    </citation>
    <scope>IDENTIFICATION</scope>
</reference>
<dbReference type="Gene3D" id="2.10.70.10">
    <property type="entry name" value="Complement Module, domain 1"/>
    <property type="match status" value="7"/>
</dbReference>
<dbReference type="InterPro" id="IPR035976">
    <property type="entry name" value="Sushi/SCR/CCP_sf"/>
</dbReference>
<dbReference type="CDD" id="cd00033">
    <property type="entry name" value="CCP"/>
    <property type="match status" value="4"/>
</dbReference>